<evidence type="ECO:0000259" key="6">
    <source>
        <dbReference type="Pfam" id="PF00171"/>
    </source>
</evidence>
<comment type="caution">
    <text evidence="7">The sequence shown here is derived from an EMBL/GenBank/DDBJ whole genome shotgun (WGS) entry which is preliminary data.</text>
</comment>
<protein>
    <submittedName>
        <fullName evidence="7">Aldehyde dehydrogenase</fullName>
    </submittedName>
</protein>
<comment type="similarity">
    <text evidence="1 5">Belongs to the aldehyde dehydrogenase family.</text>
</comment>
<dbReference type="SUPFAM" id="SSF53720">
    <property type="entry name" value="ALDH-like"/>
    <property type="match status" value="1"/>
</dbReference>
<dbReference type="InterPro" id="IPR016161">
    <property type="entry name" value="Ald_DH/histidinol_DH"/>
</dbReference>
<keyword evidence="2 5" id="KW-0560">Oxidoreductase</keyword>
<evidence type="ECO:0000256" key="5">
    <source>
        <dbReference type="RuleBase" id="RU003345"/>
    </source>
</evidence>
<dbReference type="InterPro" id="IPR015590">
    <property type="entry name" value="Aldehyde_DH_dom"/>
</dbReference>
<evidence type="ECO:0000256" key="2">
    <source>
        <dbReference type="ARBA" id="ARBA00023002"/>
    </source>
</evidence>
<dbReference type="Gene3D" id="3.40.605.10">
    <property type="entry name" value="Aldehyde Dehydrogenase, Chain A, domain 1"/>
    <property type="match status" value="1"/>
</dbReference>
<dbReference type="OrthoDB" id="310895at2759"/>
<evidence type="ECO:0000256" key="4">
    <source>
        <dbReference type="PROSITE-ProRule" id="PRU10007"/>
    </source>
</evidence>
<accession>A0A9P5XYW3</accession>
<proteinExistence type="inferred from homology"/>
<dbReference type="PANTHER" id="PTHR42986">
    <property type="entry name" value="BENZALDEHYDE DEHYDROGENASE YFMT"/>
    <property type="match status" value="1"/>
</dbReference>
<dbReference type="PROSITE" id="PS00687">
    <property type="entry name" value="ALDEHYDE_DEHYDR_GLU"/>
    <property type="match status" value="1"/>
</dbReference>
<reference evidence="7" key="1">
    <citation type="submission" date="2020-11" db="EMBL/GenBank/DDBJ databases">
        <authorList>
            <consortium name="DOE Joint Genome Institute"/>
            <person name="Ahrendt S."/>
            <person name="Riley R."/>
            <person name="Andreopoulos W."/>
            <person name="Labutti K."/>
            <person name="Pangilinan J."/>
            <person name="Ruiz-Duenas F.J."/>
            <person name="Barrasa J.M."/>
            <person name="Sanchez-Garcia M."/>
            <person name="Camarero S."/>
            <person name="Miyauchi S."/>
            <person name="Serrano A."/>
            <person name="Linde D."/>
            <person name="Babiker R."/>
            <person name="Drula E."/>
            <person name="Ayuso-Fernandez I."/>
            <person name="Pacheco R."/>
            <person name="Padilla G."/>
            <person name="Ferreira P."/>
            <person name="Barriuso J."/>
            <person name="Kellner H."/>
            <person name="Castanera R."/>
            <person name="Alfaro M."/>
            <person name="Ramirez L."/>
            <person name="Pisabarro A.G."/>
            <person name="Kuo A."/>
            <person name="Tritt A."/>
            <person name="Lipzen A."/>
            <person name="He G."/>
            <person name="Yan M."/>
            <person name="Ng V."/>
            <person name="Cullen D."/>
            <person name="Martin F."/>
            <person name="Rosso M.-N."/>
            <person name="Henrissat B."/>
            <person name="Hibbett D."/>
            <person name="Martinez A.T."/>
            <person name="Grigoriev I.V."/>
        </authorList>
    </citation>
    <scope>NUCLEOTIDE SEQUENCE</scope>
    <source>
        <strain evidence="7">CBS 247.69</strain>
    </source>
</reference>
<evidence type="ECO:0000313" key="8">
    <source>
        <dbReference type="Proteomes" id="UP000807353"/>
    </source>
</evidence>
<dbReference type="Pfam" id="PF00171">
    <property type="entry name" value="Aldedh"/>
    <property type="match status" value="1"/>
</dbReference>
<dbReference type="InterPro" id="IPR029510">
    <property type="entry name" value="Ald_DH_CS_GLU"/>
</dbReference>
<dbReference type="Gene3D" id="3.40.309.10">
    <property type="entry name" value="Aldehyde Dehydrogenase, Chain A, domain 2"/>
    <property type="match status" value="1"/>
</dbReference>
<dbReference type="PANTHER" id="PTHR42986:SF1">
    <property type="entry name" value="BENZALDEHYDE DEHYDROGENASE YFMT"/>
    <property type="match status" value="1"/>
</dbReference>
<name>A0A9P5XYW3_9AGAR</name>
<feature type="active site" evidence="4">
    <location>
        <position position="255"/>
    </location>
</feature>
<evidence type="ECO:0000256" key="1">
    <source>
        <dbReference type="ARBA" id="ARBA00009986"/>
    </source>
</evidence>
<evidence type="ECO:0000313" key="7">
    <source>
        <dbReference type="EMBL" id="KAF9459102.1"/>
    </source>
</evidence>
<keyword evidence="8" id="KW-1185">Reference proteome</keyword>
<dbReference type="EMBL" id="MU150323">
    <property type="protein sequence ID" value="KAF9459102.1"/>
    <property type="molecule type" value="Genomic_DNA"/>
</dbReference>
<dbReference type="InterPro" id="IPR016162">
    <property type="entry name" value="Ald_DH_N"/>
</dbReference>
<gene>
    <name evidence="7" type="ORF">BDZ94DRAFT_1239469</name>
</gene>
<dbReference type="Proteomes" id="UP000807353">
    <property type="component" value="Unassembled WGS sequence"/>
</dbReference>
<dbReference type="InterPro" id="IPR016163">
    <property type="entry name" value="Ald_DH_C"/>
</dbReference>
<sequence>MAPTFTPLIINGQDVSTSTQATFEVRNPFSRQVVGVSASASSEICKAAIESAVNAFKAWETSPSERRDVFLRAANIVTTDVYREKIKKAMQEETAATDYWCHYNWVGAASYLRAISGFVNELRGTTFTSGIVPGARVETHRRAMGVILAIAPWNAPFTLSLRAVAVPLICGNTVILKSSEYSPRSQILLVELFREAGIPKGVLSYLSMSKETAPALTAELIAHPSVRKINFTGSDRVGKILAMECAKNLKSCVLELGGKAPMIVLEDANIPEAAKAIAFGAMAHSGQICMSTERVIVQRGASASLLSSVRDLVKTLKAGDPVKDPTVNITALFTEASAENVLSMIREAQEAGAQLLLGDVHREGSLVKPHLMNGVKPGMRLWDRESFGPVTAFAVVDTIDEAIELANTSEYSLVSSVWTSNMYSAQRISSEVRAGYTDINGPTLHVEATISHIGLGGASGYGRFDIENFTDHRVVVTHPMGRQYPIP</sequence>
<evidence type="ECO:0000256" key="3">
    <source>
        <dbReference type="ARBA" id="ARBA00023027"/>
    </source>
</evidence>
<feature type="domain" description="Aldehyde dehydrogenase" evidence="6">
    <location>
        <begin position="18"/>
        <end position="471"/>
    </location>
</feature>
<keyword evidence="3" id="KW-0520">NAD</keyword>
<dbReference type="GO" id="GO:0016620">
    <property type="term" value="F:oxidoreductase activity, acting on the aldehyde or oxo group of donors, NAD or NADP as acceptor"/>
    <property type="evidence" value="ECO:0007669"/>
    <property type="project" value="InterPro"/>
</dbReference>
<organism evidence="7 8">
    <name type="scientific">Collybia nuda</name>
    <dbReference type="NCBI Taxonomy" id="64659"/>
    <lineage>
        <taxon>Eukaryota</taxon>
        <taxon>Fungi</taxon>
        <taxon>Dikarya</taxon>
        <taxon>Basidiomycota</taxon>
        <taxon>Agaricomycotina</taxon>
        <taxon>Agaricomycetes</taxon>
        <taxon>Agaricomycetidae</taxon>
        <taxon>Agaricales</taxon>
        <taxon>Tricholomatineae</taxon>
        <taxon>Clitocybaceae</taxon>
        <taxon>Collybia</taxon>
    </lineage>
</organism>
<dbReference type="AlphaFoldDB" id="A0A9P5XYW3"/>